<dbReference type="AlphaFoldDB" id="A0A426WWT2"/>
<reference evidence="2 3" key="1">
    <citation type="journal article" date="2014" name="Agronomy (Basel)">
        <title>A Draft Genome Sequence for Ensete ventricosum, the Drought-Tolerant Tree Against Hunger.</title>
        <authorList>
            <person name="Harrison J."/>
            <person name="Moore K.A."/>
            <person name="Paszkiewicz K."/>
            <person name="Jones T."/>
            <person name="Grant M."/>
            <person name="Ambacheew D."/>
            <person name="Muzemil S."/>
            <person name="Studholme D.J."/>
        </authorList>
    </citation>
    <scope>NUCLEOTIDE SEQUENCE [LARGE SCALE GENOMIC DNA]</scope>
</reference>
<dbReference type="EMBL" id="AMZH03036402">
    <property type="protein sequence ID" value="RRT31735.1"/>
    <property type="molecule type" value="Genomic_DNA"/>
</dbReference>
<organism evidence="2 3">
    <name type="scientific">Ensete ventricosum</name>
    <name type="common">Abyssinian banana</name>
    <name type="synonym">Musa ensete</name>
    <dbReference type="NCBI Taxonomy" id="4639"/>
    <lineage>
        <taxon>Eukaryota</taxon>
        <taxon>Viridiplantae</taxon>
        <taxon>Streptophyta</taxon>
        <taxon>Embryophyta</taxon>
        <taxon>Tracheophyta</taxon>
        <taxon>Spermatophyta</taxon>
        <taxon>Magnoliopsida</taxon>
        <taxon>Liliopsida</taxon>
        <taxon>Zingiberales</taxon>
        <taxon>Musaceae</taxon>
        <taxon>Ensete</taxon>
    </lineage>
</organism>
<gene>
    <name evidence="2" type="ORF">B296_00049922</name>
</gene>
<name>A0A426WWT2_ENSVE</name>
<feature type="region of interest" description="Disordered" evidence="1">
    <location>
        <begin position="73"/>
        <end position="102"/>
    </location>
</feature>
<accession>A0A426WWT2</accession>
<protein>
    <submittedName>
        <fullName evidence="2">Uncharacterized protein</fullName>
    </submittedName>
</protein>
<evidence type="ECO:0000256" key="1">
    <source>
        <dbReference type="SAM" id="MobiDB-lite"/>
    </source>
</evidence>
<evidence type="ECO:0000313" key="3">
    <source>
        <dbReference type="Proteomes" id="UP000287651"/>
    </source>
</evidence>
<dbReference type="Proteomes" id="UP000287651">
    <property type="component" value="Unassembled WGS sequence"/>
</dbReference>
<comment type="caution">
    <text evidence="2">The sequence shown here is derived from an EMBL/GenBank/DDBJ whole genome shotgun (WGS) entry which is preliminary data.</text>
</comment>
<evidence type="ECO:0000313" key="2">
    <source>
        <dbReference type="EMBL" id="RRT31735.1"/>
    </source>
</evidence>
<proteinExistence type="predicted"/>
<sequence length="278" mass="29525">MVRVSIVPISEGDLRVLAPSRPLFDRGPGVGFPGRGTVSPGCRRSTKCRGKGATHQRVGGVVESHLSPEHCDVLPSKQHPGSGESGSPVDSPRRSGSRSCLRSGGGVLRRGVLLGMTLTGVLHAATYVEGYADAGASALGPVEGCRGQWLGSSLSRAEVSARPFLVRVRKSANVGGDRDFLLKSSGERKIEREFSSSSFTYYRNECFIPVGGEHIRTASLTFVVPRDMTEMYKGCATAAAWGKGMAHHATLMGVGLGSIVPDHLYLGYQIDCRPDPSD</sequence>